<dbReference type="EMBL" id="CP030032">
    <property type="protein sequence ID" value="AWV90593.1"/>
    <property type="molecule type" value="Genomic_DNA"/>
</dbReference>
<dbReference type="OrthoDB" id="3781969at2"/>
<keyword evidence="2" id="KW-1185">Reference proteome</keyword>
<dbReference type="AlphaFoldDB" id="A0A2Z4FNR9"/>
<proteinExistence type="predicted"/>
<gene>
    <name evidence="1" type="ORF">DN745_15170</name>
</gene>
<dbReference type="RefSeq" id="WP_111336128.1">
    <property type="nucleotide sequence ID" value="NZ_CP030032.1"/>
</dbReference>
<name>A0A2Z4FNR9_9DELT</name>
<dbReference type="Proteomes" id="UP000249799">
    <property type="component" value="Chromosome"/>
</dbReference>
<accession>A0A2Z4FNR9</accession>
<dbReference type="KEGG" id="bsed:DN745_15170"/>
<organism evidence="1 2">
    <name type="scientific">Bradymonas sediminis</name>
    <dbReference type="NCBI Taxonomy" id="1548548"/>
    <lineage>
        <taxon>Bacteria</taxon>
        <taxon>Deltaproteobacteria</taxon>
        <taxon>Bradymonadales</taxon>
        <taxon>Bradymonadaceae</taxon>
        <taxon>Bradymonas</taxon>
    </lineage>
</organism>
<protein>
    <submittedName>
        <fullName evidence="1">Uncharacterized protein</fullName>
    </submittedName>
</protein>
<evidence type="ECO:0000313" key="1">
    <source>
        <dbReference type="EMBL" id="AWV90593.1"/>
    </source>
</evidence>
<evidence type="ECO:0000313" key="2">
    <source>
        <dbReference type="Proteomes" id="UP000249799"/>
    </source>
</evidence>
<sequence>MANDLKGTLNKLAQADGFIAASLVDIESGMTLGSIGGGEKFDVEVAGATNSTVVKAKLRAAEALGLDDKIEDILISLTSQYHLIRLLPDRPNIFVYMALNRQQSNLAMARLLVTDATNGLKL</sequence>
<reference evidence="1 2" key="1">
    <citation type="submission" date="2018-06" db="EMBL/GenBank/DDBJ databases">
        <title>Lujinxingia sediminis gen. nov. sp. nov., a new facultative anaerobic member of the class Deltaproteobacteria, and proposal of Lujinxingaceae fam. nov.</title>
        <authorList>
            <person name="Guo L.-Y."/>
            <person name="Li C.-M."/>
            <person name="Wang S."/>
            <person name="Du Z.-J."/>
        </authorList>
    </citation>
    <scope>NUCLEOTIDE SEQUENCE [LARGE SCALE GENOMIC DNA]</scope>
    <source>
        <strain evidence="1 2">FA350</strain>
    </source>
</reference>